<evidence type="ECO:0000256" key="1">
    <source>
        <dbReference type="SAM" id="MobiDB-lite"/>
    </source>
</evidence>
<evidence type="ECO:0000313" key="2">
    <source>
        <dbReference type="EMBL" id="CAA9301974.1"/>
    </source>
</evidence>
<reference evidence="2" key="1">
    <citation type="submission" date="2020-02" db="EMBL/GenBank/DDBJ databases">
        <authorList>
            <person name="Meier V. D."/>
        </authorList>
    </citation>
    <scope>NUCLEOTIDE SEQUENCE</scope>
    <source>
        <strain evidence="2">AVDCRST_MAG48</strain>
    </source>
</reference>
<protein>
    <submittedName>
        <fullName evidence="2">Uncharacterized protein</fullName>
    </submittedName>
</protein>
<feature type="compositionally biased region" description="Polar residues" evidence="1">
    <location>
        <begin position="29"/>
        <end position="39"/>
    </location>
</feature>
<sequence length="39" mass="4043">MAERRPHPTAAGRKPRHPATGQRPPAASARTSGTARPAA</sequence>
<organism evidence="2">
    <name type="scientific">uncultured Friedmanniella sp</name>
    <dbReference type="NCBI Taxonomy" id="335381"/>
    <lineage>
        <taxon>Bacteria</taxon>
        <taxon>Bacillati</taxon>
        <taxon>Actinomycetota</taxon>
        <taxon>Actinomycetes</taxon>
        <taxon>Propionibacteriales</taxon>
        <taxon>Nocardioidaceae</taxon>
        <taxon>Friedmanniella</taxon>
        <taxon>environmental samples</taxon>
    </lineage>
</organism>
<dbReference type="EMBL" id="CADCTS010000202">
    <property type="protein sequence ID" value="CAA9301974.1"/>
    <property type="molecule type" value="Genomic_DNA"/>
</dbReference>
<dbReference type="AlphaFoldDB" id="A0A6J4KDJ9"/>
<gene>
    <name evidence="2" type="ORF">AVDCRST_MAG48-1402</name>
</gene>
<accession>A0A6J4KDJ9</accession>
<feature type="region of interest" description="Disordered" evidence="1">
    <location>
        <begin position="1"/>
        <end position="39"/>
    </location>
</feature>
<proteinExistence type="predicted"/>
<name>A0A6J4KDJ9_9ACTN</name>
<feature type="non-terminal residue" evidence="2">
    <location>
        <position position="39"/>
    </location>
</feature>